<feature type="domain" description="Superoxide dismutase copper/zinc binding" evidence="5">
    <location>
        <begin position="65"/>
        <end position="197"/>
    </location>
</feature>
<keyword evidence="3" id="KW-0186">Copper</keyword>
<dbReference type="PROSITE" id="PS00332">
    <property type="entry name" value="SOD_CU_ZN_2"/>
    <property type="match status" value="1"/>
</dbReference>
<dbReference type="Gene3D" id="2.60.40.200">
    <property type="entry name" value="Superoxide dismutase, copper/zinc binding domain"/>
    <property type="match status" value="1"/>
</dbReference>
<keyword evidence="3" id="KW-0479">Metal-binding</keyword>
<keyword evidence="3" id="KW-0862">Zinc</keyword>
<feature type="region of interest" description="Disordered" evidence="4">
    <location>
        <begin position="122"/>
        <end position="141"/>
    </location>
</feature>
<dbReference type="InterPro" id="IPR036423">
    <property type="entry name" value="SOD-like_Cu/Zn_dom_sf"/>
</dbReference>
<comment type="similarity">
    <text evidence="1 3">Belongs to the Cu-Zn superoxide dismutase family.</text>
</comment>
<comment type="cofactor">
    <cofactor evidence="3">
        <name>Cu cation</name>
        <dbReference type="ChEBI" id="CHEBI:23378"/>
    </cofactor>
    <text evidence="3">Binds 1 copper ion per subunit.</text>
</comment>
<comment type="cofactor">
    <cofactor evidence="3">
        <name>Zn(2+)</name>
        <dbReference type="ChEBI" id="CHEBI:29105"/>
    </cofactor>
    <text evidence="3">Binds 1 zinc ion per subunit.</text>
</comment>
<dbReference type="CDD" id="cd00305">
    <property type="entry name" value="Cu-Zn_Superoxide_Dismutase"/>
    <property type="match status" value="1"/>
</dbReference>
<evidence type="ECO:0000313" key="6">
    <source>
        <dbReference type="EMBL" id="SCZ05891.1"/>
    </source>
</evidence>
<dbReference type="STRING" id="1120976.SAMN03080606_03909"/>
<keyword evidence="7" id="KW-1185">Reference proteome</keyword>
<dbReference type="SUPFAM" id="SSF49329">
    <property type="entry name" value="Cu,Zn superoxide dismutase-like"/>
    <property type="match status" value="1"/>
</dbReference>
<dbReference type="Pfam" id="PF00080">
    <property type="entry name" value="Sod_Cu"/>
    <property type="match status" value="1"/>
</dbReference>
<evidence type="ECO:0000256" key="3">
    <source>
        <dbReference type="RuleBase" id="RU000393"/>
    </source>
</evidence>
<sequence>MNSNNPYGGNHAYLDTSVGLQTMVWHNWYYWMNRMNSGGSYWFYPKGRSMTYAKIKGGPLAPHINGMVYFIDVPGGTEVCINVSGLPPYQPATKDKDPIGPHGFHIHEVGICEVGDPKEPFQSAGEHWNPDNQPHGNHASDFPVIFSNNGSARMCFFTNRFKPWDVIGKSVLIHESPDDYRTQPAGDAGRRLACGVIQ</sequence>
<dbReference type="AlphaFoldDB" id="A0A1G5L0D9"/>
<evidence type="ECO:0000256" key="2">
    <source>
        <dbReference type="ARBA" id="ARBA00024900"/>
    </source>
</evidence>
<evidence type="ECO:0000259" key="5">
    <source>
        <dbReference type="Pfam" id="PF00080"/>
    </source>
</evidence>
<dbReference type="EMBL" id="FMUS01000034">
    <property type="protein sequence ID" value="SCZ05891.1"/>
    <property type="molecule type" value="Genomic_DNA"/>
</dbReference>
<evidence type="ECO:0000256" key="4">
    <source>
        <dbReference type="SAM" id="MobiDB-lite"/>
    </source>
</evidence>
<name>A0A1G5L0D9_9FIRM</name>
<protein>
    <recommendedName>
        <fullName evidence="3">Superoxide dismutase [Cu-Zn]</fullName>
        <ecNumber evidence="3">1.15.1.1</ecNumber>
    </recommendedName>
</protein>
<keyword evidence="3" id="KW-0560">Oxidoreductase</keyword>
<reference evidence="6 7" key="1">
    <citation type="submission" date="2016-10" db="EMBL/GenBank/DDBJ databases">
        <authorList>
            <person name="de Groot N.N."/>
        </authorList>
    </citation>
    <scope>NUCLEOTIDE SEQUENCE [LARGE SCALE GENOMIC DNA]</scope>
    <source>
        <strain evidence="6 7">DSM 18978</strain>
    </source>
</reference>
<dbReference type="EC" id="1.15.1.1" evidence="3"/>
<dbReference type="Proteomes" id="UP000198636">
    <property type="component" value="Unassembled WGS sequence"/>
</dbReference>
<dbReference type="PANTHER" id="PTHR10003">
    <property type="entry name" value="SUPEROXIDE DISMUTASE CU-ZN -RELATED"/>
    <property type="match status" value="1"/>
</dbReference>
<proteinExistence type="inferred from homology"/>
<dbReference type="GO" id="GO:0005507">
    <property type="term" value="F:copper ion binding"/>
    <property type="evidence" value="ECO:0007669"/>
    <property type="project" value="InterPro"/>
</dbReference>
<accession>A0A1G5L0D9</accession>
<evidence type="ECO:0000313" key="7">
    <source>
        <dbReference type="Proteomes" id="UP000198636"/>
    </source>
</evidence>
<dbReference type="InterPro" id="IPR018152">
    <property type="entry name" value="SOD_Cu/Zn_BS"/>
</dbReference>
<organism evidence="6 7">
    <name type="scientific">Alkaliphilus peptidifermentans DSM 18978</name>
    <dbReference type="NCBI Taxonomy" id="1120976"/>
    <lineage>
        <taxon>Bacteria</taxon>
        <taxon>Bacillati</taxon>
        <taxon>Bacillota</taxon>
        <taxon>Clostridia</taxon>
        <taxon>Peptostreptococcales</taxon>
        <taxon>Natronincolaceae</taxon>
        <taxon>Alkaliphilus</taxon>
    </lineage>
</organism>
<dbReference type="InterPro" id="IPR001424">
    <property type="entry name" value="SOD_Cu_Zn_dom"/>
</dbReference>
<gene>
    <name evidence="6" type="ORF">SAMN03080606_03909</name>
</gene>
<comment type="function">
    <text evidence="2">Destroys radicals which are normally produced within the cells and which are toxic to biological systems. May play a role in favoring mycobacterial survival in phagocytes.</text>
</comment>
<comment type="catalytic activity">
    <reaction evidence="3">
        <text>2 superoxide + 2 H(+) = H2O2 + O2</text>
        <dbReference type="Rhea" id="RHEA:20696"/>
        <dbReference type="ChEBI" id="CHEBI:15378"/>
        <dbReference type="ChEBI" id="CHEBI:15379"/>
        <dbReference type="ChEBI" id="CHEBI:16240"/>
        <dbReference type="ChEBI" id="CHEBI:18421"/>
        <dbReference type="EC" id="1.15.1.1"/>
    </reaction>
</comment>
<dbReference type="RefSeq" id="WP_330389237.1">
    <property type="nucleotide sequence ID" value="NZ_FMUS01000034.1"/>
</dbReference>
<dbReference type="InterPro" id="IPR024134">
    <property type="entry name" value="SOD_Cu/Zn_/chaperone"/>
</dbReference>
<evidence type="ECO:0000256" key="1">
    <source>
        <dbReference type="ARBA" id="ARBA00010457"/>
    </source>
</evidence>
<dbReference type="GO" id="GO:0004784">
    <property type="term" value="F:superoxide dismutase activity"/>
    <property type="evidence" value="ECO:0007669"/>
    <property type="project" value="UniProtKB-EC"/>
</dbReference>